<dbReference type="InterPro" id="IPR011333">
    <property type="entry name" value="SKP1/BTB/POZ_sf"/>
</dbReference>
<evidence type="ECO:0000313" key="2">
    <source>
        <dbReference type="Proteomes" id="UP001302367"/>
    </source>
</evidence>
<dbReference type="Proteomes" id="UP001302367">
    <property type="component" value="Chromosome 2"/>
</dbReference>
<proteinExistence type="predicted"/>
<dbReference type="CDD" id="cd18186">
    <property type="entry name" value="BTB_POZ_ZBTB_KLHL-like"/>
    <property type="match status" value="1"/>
</dbReference>
<name>A0ABZ0NDV8_CERBT</name>
<gene>
    <name evidence="1" type="ORF">RHO25_002329</name>
</gene>
<organism evidence="1 2">
    <name type="scientific">Cercospora beticola</name>
    <name type="common">Sugarbeet leaf spot fungus</name>
    <dbReference type="NCBI Taxonomy" id="122368"/>
    <lineage>
        <taxon>Eukaryota</taxon>
        <taxon>Fungi</taxon>
        <taxon>Dikarya</taxon>
        <taxon>Ascomycota</taxon>
        <taxon>Pezizomycotina</taxon>
        <taxon>Dothideomycetes</taxon>
        <taxon>Dothideomycetidae</taxon>
        <taxon>Mycosphaerellales</taxon>
        <taxon>Mycosphaerellaceae</taxon>
        <taxon>Cercospora</taxon>
    </lineage>
</organism>
<reference evidence="1 2" key="1">
    <citation type="submission" date="2023-09" db="EMBL/GenBank/DDBJ databases">
        <title>Complete-Gapless Cercospora beticola genome.</title>
        <authorList>
            <person name="Wyatt N.A."/>
            <person name="Spanner R.E."/>
            <person name="Bolton M.D."/>
        </authorList>
    </citation>
    <scope>NUCLEOTIDE SEQUENCE [LARGE SCALE GENOMIC DNA]</scope>
    <source>
        <strain evidence="1">Cb09-40</strain>
    </source>
</reference>
<dbReference type="Gene3D" id="3.30.710.10">
    <property type="entry name" value="Potassium Channel Kv1.1, Chain A"/>
    <property type="match status" value="1"/>
</dbReference>
<keyword evidence="2" id="KW-1185">Reference proteome</keyword>
<evidence type="ECO:0000313" key="1">
    <source>
        <dbReference type="EMBL" id="WPA97718.1"/>
    </source>
</evidence>
<dbReference type="GeneID" id="35425958"/>
<protein>
    <recommendedName>
        <fullName evidence="3">BTB domain-containing protein</fullName>
    </recommendedName>
</protein>
<evidence type="ECO:0008006" key="3">
    <source>
        <dbReference type="Google" id="ProtNLM"/>
    </source>
</evidence>
<dbReference type="EMBL" id="CP134185">
    <property type="protein sequence ID" value="WPA97718.1"/>
    <property type="molecule type" value="Genomic_DNA"/>
</dbReference>
<dbReference type="RefSeq" id="XP_023458542.2">
    <property type="nucleotide sequence ID" value="XM_023594819.2"/>
</dbReference>
<sequence>MATRENVEEVKSFLSFHCRETDIKVALQHFGGNVEDCVSYHEHLLASYRTSGNLHMLGSFLGDKPAEPNFEDEEEVGKRDCFISPDDVIVSIHVGPPEDVDPSSLKIYKVHQGILCRSSKFFQSKAKTEWTKGNAVVKLSYMCVELFAVYVDWLYSRKIMPNGKKLWYGGVHADADDWAILARALVLGSSVMDKAFHDSVLDTMVGIAQAEAASEILKGAKLHIPVQIVFGSVPDDSGARSLLVDIFKRHAGILSSCNDEEFPAAFLRTLASEVMEGTEGLEERLSQNKCWYHKHGEGEICGSTTAELHEVARFLP</sequence>
<accession>A0ABZ0NDV8</accession>